<name>A0A3D8GN06_9BACI</name>
<protein>
    <submittedName>
        <fullName evidence="2">GNAT family N-acetyltransferase</fullName>
    </submittedName>
</protein>
<dbReference type="Gene3D" id="3.40.630.30">
    <property type="match status" value="1"/>
</dbReference>
<evidence type="ECO:0000259" key="1">
    <source>
        <dbReference type="PROSITE" id="PS51186"/>
    </source>
</evidence>
<dbReference type="Proteomes" id="UP000257144">
    <property type="component" value="Unassembled WGS sequence"/>
</dbReference>
<dbReference type="EMBL" id="QNQT01000008">
    <property type="protein sequence ID" value="RDU35697.1"/>
    <property type="molecule type" value="Genomic_DNA"/>
</dbReference>
<dbReference type="CDD" id="cd04301">
    <property type="entry name" value="NAT_SF"/>
    <property type="match status" value="1"/>
</dbReference>
<reference evidence="2 3" key="1">
    <citation type="submission" date="2018-07" db="EMBL/GenBank/DDBJ databases">
        <title>Bacillus sp. YLB-04 draft genome sequence.</title>
        <authorList>
            <person name="Yu L."/>
            <person name="Tang X."/>
        </authorList>
    </citation>
    <scope>NUCLEOTIDE SEQUENCE [LARGE SCALE GENOMIC DNA]</scope>
    <source>
        <strain evidence="2 3">YLB-04</strain>
    </source>
</reference>
<dbReference type="InterPro" id="IPR016181">
    <property type="entry name" value="Acyl_CoA_acyltransferase"/>
</dbReference>
<gene>
    <name evidence="2" type="ORF">DRW41_16265</name>
</gene>
<dbReference type="PROSITE" id="PS51186">
    <property type="entry name" value="GNAT"/>
    <property type="match status" value="1"/>
</dbReference>
<dbReference type="OrthoDB" id="162220at2"/>
<accession>A0A3D8GN06</accession>
<evidence type="ECO:0000313" key="3">
    <source>
        <dbReference type="Proteomes" id="UP000257144"/>
    </source>
</evidence>
<keyword evidence="2" id="KW-0808">Transferase</keyword>
<evidence type="ECO:0000313" key="2">
    <source>
        <dbReference type="EMBL" id="RDU35697.1"/>
    </source>
</evidence>
<dbReference type="GO" id="GO:0016747">
    <property type="term" value="F:acyltransferase activity, transferring groups other than amino-acyl groups"/>
    <property type="evidence" value="ECO:0007669"/>
    <property type="project" value="InterPro"/>
</dbReference>
<proteinExistence type="predicted"/>
<feature type="domain" description="N-acetyltransferase" evidence="1">
    <location>
        <begin position="3"/>
        <end position="187"/>
    </location>
</feature>
<dbReference type="Pfam" id="PF00583">
    <property type="entry name" value="Acetyltransf_1"/>
    <property type="match status" value="1"/>
</dbReference>
<comment type="caution">
    <text evidence="2">The sequence shown here is derived from an EMBL/GenBank/DDBJ whole genome shotgun (WGS) entry which is preliminary data.</text>
</comment>
<dbReference type="RefSeq" id="WP_115453075.1">
    <property type="nucleotide sequence ID" value="NZ_QNQT01000008.1"/>
</dbReference>
<sequence>MKVDIHPLTPDRWPDVERLFGKNGACEGCWCMYWRVRNKDYKKRSNSENRADFKNIVEEGRKPGLLAYVEDQPVGWCLIAPREEFSERITHSHVFKPIDNRPVWSILCFYVHKDFRNRGIARQLLRDAIEFAKTQGAKALEAFPKDFAGRTSDAAVYMGSFDLFQEFNFVEVQRHHPKRPIMRLEIT</sequence>
<dbReference type="InterPro" id="IPR000182">
    <property type="entry name" value="GNAT_dom"/>
</dbReference>
<organism evidence="2 3">
    <name type="scientific">Neobacillus piezotolerans</name>
    <dbReference type="NCBI Taxonomy" id="2259171"/>
    <lineage>
        <taxon>Bacteria</taxon>
        <taxon>Bacillati</taxon>
        <taxon>Bacillota</taxon>
        <taxon>Bacilli</taxon>
        <taxon>Bacillales</taxon>
        <taxon>Bacillaceae</taxon>
        <taxon>Neobacillus</taxon>
    </lineage>
</organism>
<dbReference type="AlphaFoldDB" id="A0A3D8GN06"/>
<dbReference type="SUPFAM" id="SSF55729">
    <property type="entry name" value="Acyl-CoA N-acyltransferases (Nat)"/>
    <property type="match status" value="1"/>
</dbReference>
<keyword evidence="3" id="KW-1185">Reference proteome</keyword>